<evidence type="ECO:0000313" key="2">
    <source>
        <dbReference type="EMBL" id="AGY36925.1"/>
    </source>
</evidence>
<dbReference type="SUPFAM" id="SSF54060">
    <property type="entry name" value="His-Me finger endonucleases"/>
    <property type="match status" value="1"/>
</dbReference>
<sequence>MVTECINWTGYTTGHGYGQIQIDGVKWAAHRLVYTQTFGAIPDGLVVRHKCDNPLCVNPEHLELGTQRDNVMDCVTRGRHSKAKLTDEQVRAIRKDSRSSRKVGADYGIDHKGVLAIRNYKSYQHVED</sequence>
<name>U5P448_9CAUD</name>
<organism evidence="2 3">
    <name type="scientific">Erwinia phage FE44</name>
    <dbReference type="NCBI Taxonomy" id="1407608"/>
    <lineage>
        <taxon>Viruses</taxon>
        <taxon>Duplodnaviria</taxon>
        <taxon>Heunggongvirae</taxon>
        <taxon>Uroviricota</taxon>
        <taxon>Caudoviricetes</taxon>
        <taxon>Autographivirales</taxon>
        <taxon>Autotranscriptaviridae</taxon>
        <taxon>Studiervirinae</taxon>
        <taxon>Berlinvirus</taxon>
        <taxon>Berlinvirus FE44</taxon>
    </lineage>
</organism>
<dbReference type="InterPro" id="IPR044930">
    <property type="entry name" value="Homing_endonuclease_His-Me"/>
</dbReference>
<dbReference type="InterPro" id="IPR044925">
    <property type="entry name" value="His-Me_finger_sf"/>
</dbReference>
<dbReference type="InterPro" id="IPR003615">
    <property type="entry name" value="HNH_nuc"/>
</dbReference>
<keyword evidence="3" id="KW-1185">Reference proteome</keyword>
<dbReference type="GO" id="GO:0004519">
    <property type="term" value="F:endonuclease activity"/>
    <property type="evidence" value="ECO:0007669"/>
    <property type="project" value="InterPro"/>
</dbReference>
<dbReference type="KEGG" id="vg:17503145"/>
<reference evidence="2 3" key="1">
    <citation type="submission" date="2013-09" db="EMBL/GenBank/DDBJ databases">
        <title>Molecular genetics of polyvalent Erwinia phage FE44, a novel member of T7 phage group.</title>
        <authorList>
            <person name="Faidiuk I.V."/>
            <person name="Tovkach F.I."/>
            <person name="Kushkina A.I."/>
            <person name="Kropinski A.M."/>
            <person name="Gorb T.I."/>
            <person name="Romaniuk L.V."/>
        </authorList>
    </citation>
    <scope>NUCLEOTIDE SEQUENCE [LARGE SCALE GENOMIC DNA]</scope>
</reference>
<dbReference type="Proteomes" id="UP000017665">
    <property type="component" value="Segment"/>
</dbReference>
<dbReference type="OrthoDB" id="21336at10239"/>
<evidence type="ECO:0000259" key="1">
    <source>
        <dbReference type="Pfam" id="PF13392"/>
    </source>
</evidence>
<proteinExistence type="predicted"/>
<protein>
    <recommendedName>
        <fullName evidence="1">HNH nuclease domain-containing protein</fullName>
    </recommendedName>
</protein>
<evidence type="ECO:0000313" key="3">
    <source>
        <dbReference type="Proteomes" id="UP000017665"/>
    </source>
</evidence>
<dbReference type="RefSeq" id="YP_008766742.1">
    <property type="nucleotide sequence ID" value="NC_022744.1"/>
</dbReference>
<dbReference type="Pfam" id="PF13392">
    <property type="entry name" value="HNH_3"/>
    <property type="match status" value="1"/>
</dbReference>
<accession>U5P448</accession>
<gene>
    <name evidence="2" type="ORF">FIVT_0024</name>
</gene>
<feature type="domain" description="HNH nuclease" evidence="1">
    <location>
        <begin position="28"/>
        <end position="72"/>
    </location>
</feature>
<dbReference type="EMBL" id="KF700371">
    <property type="protein sequence ID" value="AGY36925.1"/>
    <property type="molecule type" value="Genomic_DNA"/>
</dbReference>
<dbReference type="Gene3D" id="3.90.75.10">
    <property type="entry name" value="Homing Intron 3 (I-ppo) Encoded Endonuclease, Chain A"/>
    <property type="match status" value="1"/>
</dbReference>
<dbReference type="GeneID" id="17503145"/>